<evidence type="ECO:0000256" key="1">
    <source>
        <dbReference type="ARBA" id="ARBA00022723"/>
    </source>
</evidence>
<dbReference type="GO" id="GO:0046872">
    <property type="term" value="F:metal ion binding"/>
    <property type="evidence" value="ECO:0007669"/>
    <property type="project" value="UniProtKB-KW"/>
</dbReference>
<evidence type="ECO:0000256" key="6">
    <source>
        <dbReference type="SAM" id="MobiDB-lite"/>
    </source>
</evidence>
<dbReference type="SUPFAM" id="SSF51197">
    <property type="entry name" value="Clavaminate synthase-like"/>
    <property type="match status" value="1"/>
</dbReference>
<gene>
    <name evidence="8" type="ORF">CAEBREN_21645</name>
</gene>
<dbReference type="GO" id="GO:0016491">
    <property type="term" value="F:oxidoreductase activity"/>
    <property type="evidence" value="ECO:0007669"/>
    <property type="project" value="UniProtKB-KW"/>
</dbReference>
<keyword evidence="3" id="KW-0408">Iron</keyword>
<keyword evidence="2" id="KW-0560">Oxidoreductase</keyword>
<dbReference type="AlphaFoldDB" id="G0ME60"/>
<evidence type="ECO:0000256" key="3">
    <source>
        <dbReference type="ARBA" id="ARBA00023004"/>
    </source>
</evidence>
<evidence type="ECO:0000256" key="2">
    <source>
        <dbReference type="ARBA" id="ARBA00023002"/>
    </source>
</evidence>
<dbReference type="Proteomes" id="UP000008068">
    <property type="component" value="Unassembled WGS sequence"/>
</dbReference>
<accession>G0ME60</accession>
<evidence type="ECO:0000259" key="7">
    <source>
        <dbReference type="PROSITE" id="PS51184"/>
    </source>
</evidence>
<dbReference type="EMBL" id="GL379791">
    <property type="protein sequence ID" value="EGT52239.1"/>
    <property type="molecule type" value="Genomic_DNA"/>
</dbReference>
<keyword evidence="1" id="KW-0479">Metal-binding</keyword>
<dbReference type="HOGENOM" id="CLU_035179_0_0_1"/>
<dbReference type="SMART" id="SM00558">
    <property type="entry name" value="JmjC"/>
    <property type="match status" value="1"/>
</dbReference>
<dbReference type="PROSITE" id="PS51184">
    <property type="entry name" value="JMJC"/>
    <property type="match status" value="1"/>
</dbReference>
<dbReference type="PANTHER" id="PTHR23123">
    <property type="entry name" value="PHD/F-BOX CONTAINING PROTEIN"/>
    <property type="match status" value="1"/>
</dbReference>
<keyword evidence="5" id="KW-0804">Transcription</keyword>
<reference evidence="9" key="1">
    <citation type="submission" date="2011-07" db="EMBL/GenBank/DDBJ databases">
        <authorList>
            <consortium name="Caenorhabditis brenneri Sequencing and Analysis Consortium"/>
            <person name="Wilson R.K."/>
        </authorList>
    </citation>
    <scope>NUCLEOTIDE SEQUENCE [LARGE SCALE GENOMIC DNA]</scope>
    <source>
        <strain evidence="9">PB2801</strain>
    </source>
</reference>
<dbReference type="InterPro" id="IPR050690">
    <property type="entry name" value="JHDM1_Histone_Demethylase"/>
</dbReference>
<keyword evidence="4" id="KW-0805">Transcription regulation</keyword>
<feature type="domain" description="JmjC" evidence="7">
    <location>
        <begin position="133"/>
        <end position="301"/>
    </location>
</feature>
<feature type="region of interest" description="Disordered" evidence="6">
    <location>
        <begin position="385"/>
        <end position="410"/>
    </location>
</feature>
<keyword evidence="9" id="KW-1185">Reference proteome</keyword>
<dbReference type="InterPro" id="IPR003347">
    <property type="entry name" value="JmjC_dom"/>
</dbReference>
<dbReference type="OrthoDB" id="5874626at2759"/>
<evidence type="ECO:0000256" key="5">
    <source>
        <dbReference type="ARBA" id="ARBA00023163"/>
    </source>
</evidence>
<organism evidence="9">
    <name type="scientific">Caenorhabditis brenneri</name>
    <name type="common">Nematode worm</name>
    <dbReference type="NCBI Taxonomy" id="135651"/>
    <lineage>
        <taxon>Eukaryota</taxon>
        <taxon>Metazoa</taxon>
        <taxon>Ecdysozoa</taxon>
        <taxon>Nematoda</taxon>
        <taxon>Chromadorea</taxon>
        <taxon>Rhabditida</taxon>
        <taxon>Rhabditina</taxon>
        <taxon>Rhabditomorpha</taxon>
        <taxon>Rhabditoidea</taxon>
        <taxon>Rhabditidae</taxon>
        <taxon>Peloderinae</taxon>
        <taxon>Caenorhabditis</taxon>
    </lineage>
</organism>
<protein>
    <recommendedName>
        <fullName evidence="7">JmjC domain-containing protein</fullName>
    </recommendedName>
</protein>
<name>G0ME60_CAEBE</name>
<dbReference type="STRING" id="135651.G0ME60"/>
<proteinExistence type="predicted"/>
<sequence length="410" mass="47752">MSKESFRASLRSFSPGSPEFMKIFIAEEHLHFENPDVQVHIWEDGNDYLQKLGAFDDVHLFRNKDGLGMMVPDDLGWETLPKYVDPETIVGIFYSNRKIGEQLEDMKMERLLDEFKKVPTQRTDIINSITLEFSNEKLNDVFRVPSFVSEHSMIQKLMDVLTGIRRKSKKVLRMLETMPQYTKFLLLSMKGSFTDVHIDFSGSSVFYHVVKGQKVFYVAPFNEENFEIFKKSQLDSNDNRWIGDILWDKFQRIVIGEGETAFIPGGYLHFVFTPEDSIVIGGNFLMEKFLKRQFDITLHEESLLPPTTGEPVNESHMFQGFRNVMFGFTEFCLLPELKNSPNNHLLSLVKIMSEEMDSEIEIPNDWYTKPKKESIMEELRGVLEPDREQGEEELVKKKMKMAEEEDSVPF</sequence>
<evidence type="ECO:0000313" key="8">
    <source>
        <dbReference type="EMBL" id="EGT52239.1"/>
    </source>
</evidence>
<dbReference type="eggNOG" id="KOG1633">
    <property type="taxonomic scope" value="Eukaryota"/>
</dbReference>
<dbReference type="Gene3D" id="2.60.120.650">
    <property type="entry name" value="Cupin"/>
    <property type="match status" value="1"/>
</dbReference>
<evidence type="ECO:0000313" key="9">
    <source>
        <dbReference type="Proteomes" id="UP000008068"/>
    </source>
</evidence>
<evidence type="ECO:0000256" key="4">
    <source>
        <dbReference type="ARBA" id="ARBA00023015"/>
    </source>
</evidence>
<dbReference type="InParanoid" id="G0ME60"/>
<dbReference type="Pfam" id="PF02373">
    <property type="entry name" value="JmjC"/>
    <property type="match status" value="1"/>
</dbReference>
<feature type="compositionally biased region" description="Basic and acidic residues" evidence="6">
    <location>
        <begin position="385"/>
        <end position="402"/>
    </location>
</feature>